<evidence type="ECO:0000313" key="2">
    <source>
        <dbReference type="Proteomes" id="UP000248333"/>
    </source>
</evidence>
<dbReference type="AlphaFoldDB" id="A0A318NQ28"/>
<name>A0A318NQ28_9ACTN</name>
<organism evidence="1 2">
    <name type="scientific">Micromonospora arborensis</name>
    <dbReference type="NCBI Taxonomy" id="2116518"/>
    <lineage>
        <taxon>Bacteria</taxon>
        <taxon>Bacillati</taxon>
        <taxon>Actinomycetota</taxon>
        <taxon>Actinomycetes</taxon>
        <taxon>Micromonosporales</taxon>
        <taxon>Micromonosporaceae</taxon>
        <taxon>Micromonospora</taxon>
    </lineage>
</organism>
<accession>A0A318NQ28</accession>
<comment type="caution">
    <text evidence="1">The sequence shown here is derived from an EMBL/GenBank/DDBJ whole genome shotgun (WGS) entry which is preliminary data.</text>
</comment>
<reference evidence="1 2" key="1">
    <citation type="submission" date="2018-03" db="EMBL/GenBank/DDBJ databases">
        <title>Bioinformatic expansion and discovery of thiopeptide antibiotics.</title>
        <authorList>
            <person name="Schwalen C.J."/>
            <person name="Hudson G.A."/>
            <person name="Mitchell D.A."/>
        </authorList>
    </citation>
    <scope>NUCLEOTIDE SEQUENCE [LARGE SCALE GENOMIC DNA]</scope>
    <source>
        <strain evidence="1 2">NRRL 8041</strain>
    </source>
</reference>
<keyword evidence="2" id="KW-1185">Reference proteome</keyword>
<sequence length="64" mass="7173">MANGLPGRLPRRRENPRRASFLEPLFDLAFIVAPTRLSRAGLLPLIVVRDAVPGLWRPARRTDG</sequence>
<dbReference type="EMBL" id="PYBV01000003">
    <property type="protein sequence ID" value="PYC75928.1"/>
    <property type="molecule type" value="Genomic_DNA"/>
</dbReference>
<dbReference type="RefSeq" id="WP_146247231.1">
    <property type="nucleotide sequence ID" value="NZ_PYBV01000003.1"/>
</dbReference>
<protein>
    <submittedName>
        <fullName evidence="1">Uncharacterized protein</fullName>
    </submittedName>
</protein>
<evidence type="ECO:0000313" key="1">
    <source>
        <dbReference type="EMBL" id="PYC75928.1"/>
    </source>
</evidence>
<proteinExistence type="predicted"/>
<dbReference type="OrthoDB" id="9810718at2"/>
<gene>
    <name evidence="1" type="ORF">C7C45_02100</name>
</gene>
<dbReference type="Proteomes" id="UP000248333">
    <property type="component" value="Unassembled WGS sequence"/>
</dbReference>